<dbReference type="RefSeq" id="WP_114531833.1">
    <property type="nucleotide sequence ID" value="NZ_JBIVML010000018.1"/>
</dbReference>
<dbReference type="OrthoDB" id="3483677at2"/>
<name>A0A369UXJ0_9ACTN</name>
<proteinExistence type="predicted"/>
<evidence type="ECO:0000313" key="3">
    <source>
        <dbReference type="Proteomes" id="UP000253742"/>
    </source>
</evidence>
<evidence type="ECO:0000313" key="2">
    <source>
        <dbReference type="EMBL" id="RDD85466.1"/>
    </source>
</evidence>
<feature type="transmembrane region" description="Helical" evidence="1">
    <location>
        <begin position="44"/>
        <end position="64"/>
    </location>
</feature>
<dbReference type="EMBL" id="QQBH01000026">
    <property type="protein sequence ID" value="RDD85466.1"/>
    <property type="molecule type" value="Genomic_DNA"/>
</dbReference>
<protein>
    <submittedName>
        <fullName evidence="2">Uncharacterized protein</fullName>
    </submittedName>
</protein>
<keyword evidence="1" id="KW-1133">Transmembrane helix</keyword>
<sequence>MFLVLLLLVLIAVVTAVGLAGHGASVLGSPRARGRAAGPPLHALAAFAGAAAVAMYAWGLLLVAGAEMSSDGGAGSAPAPPCRMPGDEERALHVVGRSVSFLPLGFVCETSDGGDYTSEDVPGYVNPAVAVLALSAAASAVAAGYATELRARAEARDGGR</sequence>
<comment type="caution">
    <text evidence="2">The sequence shown here is derived from an EMBL/GenBank/DDBJ whole genome shotgun (WGS) entry which is preliminary data.</text>
</comment>
<evidence type="ECO:0000256" key="1">
    <source>
        <dbReference type="SAM" id="Phobius"/>
    </source>
</evidence>
<keyword evidence="1" id="KW-0472">Membrane</keyword>
<organism evidence="2 3">
    <name type="scientific">Streptomyces parvulus</name>
    <dbReference type="NCBI Taxonomy" id="146923"/>
    <lineage>
        <taxon>Bacteria</taxon>
        <taxon>Bacillati</taxon>
        <taxon>Actinomycetota</taxon>
        <taxon>Actinomycetes</taxon>
        <taxon>Kitasatosporales</taxon>
        <taxon>Streptomycetaceae</taxon>
        <taxon>Streptomyces</taxon>
    </lineage>
</organism>
<reference evidence="2 3" key="1">
    <citation type="submission" date="2018-07" db="EMBL/GenBank/DDBJ databases">
        <title>Genome guided investigation of antibiotics producing actinomycetales strain isolated from a Macau mangrove ecosystem.</title>
        <authorList>
            <person name="Hu D."/>
        </authorList>
    </citation>
    <scope>NUCLEOTIDE SEQUENCE [LARGE SCALE GENOMIC DNA]</scope>
    <source>
        <strain evidence="2 3">2297</strain>
    </source>
</reference>
<gene>
    <name evidence="2" type="ORF">DVZ84_29360</name>
</gene>
<dbReference type="Proteomes" id="UP000253742">
    <property type="component" value="Unassembled WGS sequence"/>
</dbReference>
<accession>A0A369UXJ0</accession>
<keyword evidence="1" id="KW-0812">Transmembrane</keyword>
<dbReference type="AlphaFoldDB" id="A0A369UXJ0"/>